<dbReference type="Proteomes" id="UP000054166">
    <property type="component" value="Unassembled WGS sequence"/>
</dbReference>
<protein>
    <submittedName>
        <fullName evidence="1">Uncharacterized protein</fullName>
    </submittedName>
</protein>
<dbReference type="EMBL" id="KN832976">
    <property type="protein sequence ID" value="KIM88973.1"/>
    <property type="molecule type" value="Genomic_DNA"/>
</dbReference>
<accession>A0A0C3BR53</accession>
<name>A0A0C3BR53_PILCF</name>
<keyword evidence="2" id="KW-1185">Reference proteome</keyword>
<reference evidence="2" key="2">
    <citation type="submission" date="2015-01" db="EMBL/GenBank/DDBJ databases">
        <title>Evolutionary Origins and Diversification of the Mycorrhizal Mutualists.</title>
        <authorList>
            <consortium name="DOE Joint Genome Institute"/>
            <consortium name="Mycorrhizal Genomics Consortium"/>
            <person name="Kohler A."/>
            <person name="Kuo A."/>
            <person name="Nagy L.G."/>
            <person name="Floudas D."/>
            <person name="Copeland A."/>
            <person name="Barry K.W."/>
            <person name="Cichocki N."/>
            <person name="Veneault-Fourrey C."/>
            <person name="LaButti K."/>
            <person name="Lindquist E.A."/>
            <person name="Lipzen A."/>
            <person name="Lundell T."/>
            <person name="Morin E."/>
            <person name="Murat C."/>
            <person name="Riley R."/>
            <person name="Ohm R."/>
            <person name="Sun H."/>
            <person name="Tunlid A."/>
            <person name="Henrissat B."/>
            <person name="Grigoriev I.V."/>
            <person name="Hibbett D.S."/>
            <person name="Martin F."/>
        </authorList>
    </citation>
    <scope>NUCLEOTIDE SEQUENCE [LARGE SCALE GENOMIC DNA]</scope>
    <source>
        <strain evidence="2">F 1598</strain>
    </source>
</reference>
<organism evidence="1 2">
    <name type="scientific">Piloderma croceum (strain F 1598)</name>
    <dbReference type="NCBI Taxonomy" id="765440"/>
    <lineage>
        <taxon>Eukaryota</taxon>
        <taxon>Fungi</taxon>
        <taxon>Dikarya</taxon>
        <taxon>Basidiomycota</taxon>
        <taxon>Agaricomycotina</taxon>
        <taxon>Agaricomycetes</taxon>
        <taxon>Agaricomycetidae</taxon>
        <taxon>Atheliales</taxon>
        <taxon>Atheliaceae</taxon>
        <taxon>Piloderma</taxon>
    </lineage>
</organism>
<evidence type="ECO:0000313" key="1">
    <source>
        <dbReference type="EMBL" id="KIM88973.1"/>
    </source>
</evidence>
<proteinExistence type="predicted"/>
<gene>
    <name evidence="1" type="ORF">PILCRDRAFT_813971</name>
</gene>
<sequence length="63" mass="7332">MRIYLKTSSGERMKPLNTMHVTLFCYIVFQKPVTHQSKRYVDLPEDHTVTDFTQPDPKSCGSK</sequence>
<reference evidence="1 2" key="1">
    <citation type="submission" date="2014-04" db="EMBL/GenBank/DDBJ databases">
        <authorList>
            <consortium name="DOE Joint Genome Institute"/>
            <person name="Kuo A."/>
            <person name="Tarkka M."/>
            <person name="Buscot F."/>
            <person name="Kohler A."/>
            <person name="Nagy L.G."/>
            <person name="Floudas D."/>
            <person name="Copeland A."/>
            <person name="Barry K.W."/>
            <person name="Cichocki N."/>
            <person name="Veneault-Fourrey C."/>
            <person name="LaButti K."/>
            <person name="Lindquist E.A."/>
            <person name="Lipzen A."/>
            <person name="Lundell T."/>
            <person name="Morin E."/>
            <person name="Murat C."/>
            <person name="Sun H."/>
            <person name="Tunlid A."/>
            <person name="Henrissat B."/>
            <person name="Grigoriev I.V."/>
            <person name="Hibbett D.S."/>
            <person name="Martin F."/>
            <person name="Nordberg H.P."/>
            <person name="Cantor M.N."/>
            <person name="Hua S.X."/>
        </authorList>
    </citation>
    <scope>NUCLEOTIDE SEQUENCE [LARGE SCALE GENOMIC DNA]</scope>
    <source>
        <strain evidence="1 2">F 1598</strain>
    </source>
</reference>
<evidence type="ECO:0000313" key="2">
    <source>
        <dbReference type="Proteomes" id="UP000054166"/>
    </source>
</evidence>
<dbReference type="InParanoid" id="A0A0C3BR53"/>
<dbReference type="HOGENOM" id="CLU_2886605_0_0_1"/>
<dbReference type="AlphaFoldDB" id="A0A0C3BR53"/>